<feature type="compositionally biased region" description="Basic and acidic residues" evidence="1">
    <location>
        <begin position="105"/>
        <end position="116"/>
    </location>
</feature>
<protein>
    <submittedName>
        <fullName evidence="2">Uncharacterized protein</fullName>
    </submittedName>
</protein>
<proteinExistence type="predicted"/>
<feature type="non-terminal residue" evidence="2">
    <location>
        <position position="1"/>
    </location>
</feature>
<gene>
    <name evidence="2" type="ORF">CYMTET_6390</name>
</gene>
<dbReference type="AlphaFoldDB" id="A0AAE0GX91"/>
<feature type="region of interest" description="Disordered" evidence="1">
    <location>
        <begin position="85"/>
        <end position="124"/>
    </location>
</feature>
<organism evidence="2 3">
    <name type="scientific">Cymbomonas tetramitiformis</name>
    <dbReference type="NCBI Taxonomy" id="36881"/>
    <lineage>
        <taxon>Eukaryota</taxon>
        <taxon>Viridiplantae</taxon>
        <taxon>Chlorophyta</taxon>
        <taxon>Pyramimonadophyceae</taxon>
        <taxon>Pyramimonadales</taxon>
        <taxon>Pyramimonadaceae</taxon>
        <taxon>Cymbomonas</taxon>
    </lineage>
</organism>
<sequence>LKLEGAADVGTELRSDGKKVGVLTSVTEVPSAAVADREGQYFGLGYVRCRTGGAQVDVEGLSVDAGGVKGVVIPINGVTHKFADQAEGGSAEAEETDAGMSEEAAEAKALKEREEAAAAEAKAKKREAMKAQLAAYLESQGQSADVLEEE</sequence>
<dbReference type="Proteomes" id="UP001190700">
    <property type="component" value="Unassembled WGS sequence"/>
</dbReference>
<dbReference type="EMBL" id="LGRX02001521">
    <property type="protein sequence ID" value="KAK3286027.1"/>
    <property type="molecule type" value="Genomic_DNA"/>
</dbReference>
<evidence type="ECO:0000313" key="3">
    <source>
        <dbReference type="Proteomes" id="UP001190700"/>
    </source>
</evidence>
<accession>A0AAE0GX91</accession>
<keyword evidence="3" id="KW-1185">Reference proteome</keyword>
<evidence type="ECO:0000313" key="2">
    <source>
        <dbReference type="EMBL" id="KAK3286027.1"/>
    </source>
</evidence>
<comment type="caution">
    <text evidence="2">The sequence shown here is derived from an EMBL/GenBank/DDBJ whole genome shotgun (WGS) entry which is preliminary data.</text>
</comment>
<evidence type="ECO:0000256" key="1">
    <source>
        <dbReference type="SAM" id="MobiDB-lite"/>
    </source>
</evidence>
<reference evidence="2 3" key="1">
    <citation type="journal article" date="2015" name="Genome Biol. Evol.">
        <title>Comparative Genomics of a Bacterivorous Green Alga Reveals Evolutionary Causalities and Consequences of Phago-Mixotrophic Mode of Nutrition.</title>
        <authorList>
            <person name="Burns J.A."/>
            <person name="Paasch A."/>
            <person name="Narechania A."/>
            <person name="Kim E."/>
        </authorList>
    </citation>
    <scope>NUCLEOTIDE SEQUENCE [LARGE SCALE GENOMIC DNA]</scope>
    <source>
        <strain evidence="2 3">PLY_AMNH</strain>
    </source>
</reference>
<name>A0AAE0GX91_9CHLO</name>